<dbReference type="RefSeq" id="WP_269123103.1">
    <property type="nucleotide sequence ID" value="NZ_JAPUBN010000011.1"/>
</dbReference>
<feature type="domain" description="Protein kinase" evidence="6">
    <location>
        <begin position="1"/>
        <end position="246"/>
    </location>
</feature>
<evidence type="ECO:0000256" key="2">
    <source>
        <dbReference type="ARBA" id="ARBA00022679"/>
    </source>
</evidence>
<evidence type="ECO:0000256" key="3">
    <source>
        <dbReference type="ARBA" id="ARBA00022741"/>
    </source>
</evidence>
<dbReference type="PROSITE" id="PS00108">
    <property type="entry name" value="PROTEIN_KINASE_ST"/>
    <property type="match status" value="1"/>
</dbReference>
<dbReference type="Proteomes" id="UP001149719">
    <property type="component" value="Unassembled WGS sequence"/>
</dbReference>
<evidence type="ECO:0000313" key="7">
    <source>
        <dbReference type="EMBL" id="MCZ2720871.1"/>
    </source>
</evidence>
<keyword evidence="4 7" id="KW-0418">Kinase</keyword>
<comment type="caution">
    <text evidence="7">The sequence shown here is derived from an EMBL/GenBank/DDBJ whole genome shotgun (WGS) entry which is preliminary data.</text>
</comment>
<keyword evidence="5" id="KW-0067">ATP-binding</keyword>
<keyword evidence="8" id="KW-1185">Reference proteome</keyword>
<dbReference type="PROSITE" id="PS50011">
    <property type="entry name" value="PROTEIN_KINASE_DOM"/>
    <property type="match status" value="1"/>
</dbReference>
<dbReference type="PANTHER" id="PTHR24351">
    <property type="entry name" value="RIBOSOMAL PROTEIN S6 KINASE"/>
    <property type="match status" value="1"/>
</dbReference>
<keyword evidence="3" id="KW-0547">Nucleotide-binding</keyword>
<gene>
    <name evidence="7" type="ORF">O1D97_04230</name>
</gene>
<evidence type="ECO:0000256" key="5">
    <source>
        <dbReference type="ARBA" id="ARBA00022840"/>
    </source>
</evidence>
<keyword evidence="1" id="KW-0723">Serine/threonine-protein kinase</keyword>
<dbReference type="SMART" id="SM00220">
    <property type="entry name" value="S_TKc"/>
    <property type="match status" value="1"/>
</dbReference>
<evidence type="ECO:0000256" key="1">
    <source>
        <dbReference type="ARBA" id="ARBA00022527"/>
    </source>
</evidence>
<dbReference type="SUPFAM" id="SSF56112">
    <property type="entry name" value="Protein kinase-like (PK-like)"/>
    <property type="match status" value="1"/>
</dbReference>
<dbReference type="EMBL" id="JAPUBN010000011">
    <property type="protein sequence ID" value="MCZ2720871.1"/>
    <property type="molecule type" value="Genomic_DNA"/>
</dbReference>
<evidence type="ECO:0000313" key="8">
    <source>
        <dbReference type="Proteomes" id="UP001149719"/>
    </source>
</evidence>
<dbReference type="Pfam" id="PF00069">
    <property type="entry name" value="Pkinase"/>
    <property type="match status" value="1"/>
</dbReference>
<name>A0ABT4JRG4_9GAMM</name>
<organism evidence="7 8">
    <name type="scientific">Marinomonas phaeophyticola</name>
    <dbReference type="NCBI Taxonomy" id="3004091"/>
    <lineage>
        <taxon>Bacteria</taxon>
        <taxon>Pseudomonadati</taxon>
        <taxon>Pseudomonadota</taxon>
        <taxon>Gammaproteobacteria</taxon>
        <taxon>Oceanospirillales</taxon>
        <taxon>Oceanospirillaceae</taxon>
        <taxon>Marinomonas</taxon>
    </lineage>
</organism>
<evidence type="ECO:0000259" key="6">
    <source>
        <dbReference type="PROSITE" id="PS50011"/>
    </source>
</evidence>
<protein>
    <submittedName>
        <fullName evidence="7">Protein kinase</fullName>
    </submittedName>
</protein>
<sequence length="246" mass="28612">MFDLDTWLSSQEDYEKAVLLGKKSAKLSLNNTAVHKLKWGLDQKDDYFLRKEAVWLKRIHPHSFFIHSLIYEGQFLLLLEYIHGESLSKVLQGSKQRSLFTANKRAQFLQSLFESVKELHERGIVHGDLKAANVILVNETEARLIDFAAASWIGSDNTIKPYIMRTPSYALPESIEQAKVLAIIDWYAFFIIFDLLHFMTPVTLKTHSLSDYIAFHDKQLAESLVELEIKQQLKQKLDEVQYYFRT</sequence>
<accession>A0ABT4JRG4</accession>
<reference evidence="7" key="1">
    <citation type="submission" date="2022-12" db="EMBL/GenBank/DDBJ databases">
        <title>Marinomonas 15G1-11 sp. nov, isolated from marine algae.</title>
        <authorList>
            <person name="Butt M."/>
            <person name="Choi D.G."/>
            <person name="Kim J.M."/>
            <person name="Lee J.K."/>
            <person name="Baek J.H."/>
            <person name="Jeon C.O."/>
        </authorList>
    </citation>
    <scope>NUCLEOTIDE SEQUENCE</scope>
    <source>
        <strain evidence="7">15G1-11</strain>
    </source>
</reference>
<dbReference type="InterPro" id="IPR011009">
    <property type="entry name" value="Kinase-like_dom_sf"/>
</dbReference>
<dbReference type="GO" id="GO:0016301">
    <property type="term" value="F:kinase activity"/>
    <property type="evidence" value="ECO:0007669"/>
    <property type="project" value="UniProtKB-KW"/>
</dbReference>
<dbReference type="InterPro" id="IPR008271">
    <property type="entry name" value="Ser/Thr_kinase_AS"/>
</dbReference>
<proteinExistence type="predicted"/>
<dbReference type="InterPro" id="IPR000719">
    <property type="entry name" value="Prot_kinase_dom"/>
</dbReference>
<dbReference type="Gene3D" id="1.10.510.10">
    <property type="entry name" value="Transferase(Phosphotransferase) domain 1"/>
    <property type="match status" value="1"/>
</dbReference>
<keyword evidence="2" id="KW-0808">Transferase</keyword>
<evidence type="ECO:0000256" key="4">
    <source>
        <dbReference type="ARBA" id="ARBA00022777"/>
    </source>
</evidence>